<reference evidence="9" key="1">
    <citation type="submission" date="2021-01" db="EMBL/GenBank/DDBJ databases">
        <authorList>
            <person name="Corre E."/>
            <person name="Pelletier E."/>
            <person name="Niang G."/>
            <person name="Scheremetjew M."/>
            <person name="Finn R."/>
            <person name="Kale V."/>
            <person name="Holt S."/>
            <person name="Cochrane G."/>
            <person name="Meng A."/>
            <person name="Brown T."/>
            <person name="Cohen L."/>
        </authorList>
    </citation>
    <scope>NUCLEOTIDE SEQUENCE</scope>
    <source>
        <strain evidence="9">CCAP 1951/1</strain>
    </source>
</reference>
<protein>
    <recommendedName>
        <fullName evidence="8">t-SNARE coiled-coil homology domain-containing protein</fullName>
    </recommendedName>
</protein>
<accession>A0A7S1QA08</accession>
<keyword evidence="4 7" id="KW-1133">Transmembrane helix</keyword>
<feature type="domain" description="T-SNARE coiled-coil homology" evidence="8">
    <location>
        <begin position="181"/>
        <end position="243"/>
    </location>
</feature>
<dbReference type="GO" id="GO:0016020">
    <property type="term" value="C:membrane"/>
    <property type="evidence" value="ECO:0007669"/>
    <property type="project" value="UniProtKB-SubCell"/>
</dbReference>
<dbReference type="GO" id="GO:0005737">
    <property type="term" value="C:cytoplasm"/>
    <property type="evidence" value="ECO:0007669"/>
    <property type="project" value="UniProtKB-ARBA"/>
</dbReference>
<evidence type="ECO:0000256" key="6">
    <source>
        <dbReference type="SAM" id="Coils"/>
    </source>
</evidence>
<dbReference type="GO" id="GO:0012505">
    <property type="term" value="C:endomembrane system"/>
    <property type="evidence" value="ECO:0007669"/>
    <property type="project" value="UniProtKB-ARBA"/>
</dbReference>
<dbReference type="Gene3D" id="1.20.5.110">
    <property type="match status" value="1"/>
</dbReference>
<comment type="subcellular location">
    <subcellularLocation>
        <location evidence="1">Membrane</location>
        <topology evidence="1">Single-pass membrane protein</topology>
    </subcellularLocation>
</comment>
<dbReference type="AlphaFoldDB" id="A0A7S1QA08"/>
<evidence type="ECO:0000313" key="9">
    <source>
        <dbReference type="EMBL" id="CAD9125757.1"/>
    </source>
</evidence>
<sequence>MPAEAYYTMKRLEKLAVACGVSDKNKEEQKPDVDLSKMSPFERQQYQTAVIMQRVRSNIMELDNCGEKASLQKKSELSQSIRRDIDKIRKETGEAKKLARDEGKKAEYETLLGHVKKTEALYKQRFQAQGAGGEEAAAAAAFAAGSQKRAVELDQEMSQLGQPMVNLREDEEFAMFFEQVQQNDQKMDEALDRISAGVQVLHNQATNINQELKVQNQLLEETEEKVDKVHGKLKTLNKRLKKTIKDVEKDRLCIYLICFILLLALGGIIYWQITKGDKKKSD</sequence>
<dbReference type="SMART" id="SM00397">
    <property type="entry name" value="t_SNARE"/>
    <property type="match status" value="1"/>
</dbReference>
<evidence type="ECO:0000256" key="2">
    <source>
        <dbReference type="ARBA" id="ARBA00022448"/>
    </source>
</evidence>
<keyword evidence="5 7" id="KW-0472">Membrane</keyword>
<evidence type="ECO:0000256" key="3">
    <source>
        <dbReference type="ARBA" id="ARBA00022692"/>
    </source>
</evidence>
<dbReference type="CDD" id="cd15841">
    <property type="entry name" value="SNARE_Qc"/>
    <property type="match status" value="1"/>
</dbReference>
<evidence type="ECO:0000256" key="7">
    <source>
        <dbReference type="SAM" id="Phobius"/>
    </source>
</evidence>
<organism evidence="9">
    <name type="scientific">Neobodo designis</name>
    <name type="common">Flagellated protozoan</name>
    <name type="synonym">Bodo designis</name>
    <dbReference type="NCBI Taxonomy" id="312471"/>
    <lineage>
        <taxon>Eukaryota</taxon>
        <taxon>Discoba</taxon>
        <taxon>Euglenozoa</taxon>
        <taxon>Kinetoplastea</taxon>
        <taxon>Metakinetoplastina</taxon>
        <taxon>Neobodonida</taxon>
        <taxon>Neobodo</taxon>
    </lineage>
</organism>
<dbReference type="PROSITE" id="PS50192">
    <property type="entry name" value="T_SNARE"/>
    <property type="match status" value="1"/>
</dbReference>
<proteinExistence type="predicted"/>
<evidence type="ECO:0000259" key="8">
    <source>
        <dbReference type="PROSITE" id="PS50192"/>
    </source>
</evidence>
<dbReference type="SUPFAM" id="SSF58038">
    <property type="entry name" value="SNARE fusion complex"/>
    <property type="match status" value="1"/>
</dbReference>
<name>A0A7S1QA08_NEODS</name>
<evidence type="ECO:0000256" key="4">
    <source>
        <dbReference type="ARBA" id="ARBA00022989"/>
    </source>
</evidence>
<keyword evidence="3 7" id="KW-0812">Transmembrane</keyword>
<feature type="coiled-coil region" evidence="6">
    <location>
        <begin position="202"/>
        <end position="250"/>
    </location>
</feature>
<keyword evidence="6" id="KW-0175">Coiled coil</keyword>
<evidence type="ECO:0000256" key="5">
    <source>
        <dbReference type="ARBA" id="ARBA00023136"/>
    </source>
</evidence>
<dbReference type="EMBL" id="HBGF01029743">
    <property type="protein sequence ID" value="CAD9125757.1"/>
    <property type="molecule type" value="Transcribed_RNA"/>
</dbReference>
<dbReference type="InterPro" id="IPR000727">
    <property type="entry name" value="T_SNARE_dom"/>
</dbReference>
<keyword evidence="2" id="KW-0813">Transport</keyword>
<dbReference type="PANTHER" id="PTHR12791">
    <property type="entry name" value="GOLGI SNARE BET1-RELATED"/>
    <property type="match status" value="1"/>
</dbReference>
<gene>
    <name evidence="9" type="ORF">NDES1114_LOCUS19764</name>
</gene>
<evidence type="ECO:0000256" key="1">
    <source>
        <dbReference type="ARBA" id="ARBA00004167"/>
    </source>
</evidence>
<feature type="transmembrane region" description="Helical" evidence="7">
    <location>
        <begin position="252"/>
        <end position="273"/>
    </location>
</feature>